<gene>
    <name evidence="1" type="ORF">D9758_012982</name>
</gene>
<dbReference type="InterPro" id="IPR032675">
    <property type="entry name" value="LRR_dom_sf"/>
</dbReference>
<organism evidence="1 2">
    <name type="scientific">Tetrapyrgos nigripes</name>
    <dbReference type="NCBI Taxonomy" id="182062"/>
    <lineage>
        <taxon>Eukaryota</taxon>
        <taxon>Fungi</taxon>
        <taxon>Dikarya</taxon>
        <taxon>Basidiomycota</taxon>
        <taxon>Agaricomycotina</taxon>
        <taxon>Agaricomycetes</taxon>
        <taxon>Agaricomycetidae</taxon>
        <taxon>Agaricales</taxon>
        <taxon>Marasmiineae</taxon>
        <taxon>Marasmiaceae</taxon>
        <taxon>Tetrapyrgos</taxon>
    </lineage>
</organism>
<evidence type="ECO:0000313" key="1">
    <source>
        <dbReference type="EMBL" id="KAF5343582.1"/>
    </source>
</evidence>
<evidence type="ECO:0008006" key="3">
    <source>
        <dbReference type="Google" id="ProtNLM"/>
    </source>
</evidence>
<dbReference type="Proteomes" id="UP000559256">
    <property type="component" value="Unassembled WGS sequence"/>
</dbReference>
<dbReference type="AlphaFoldDB" id="A0A8H5CMY7"/>
<comment type="caution">
    <text evidence="1">The sequence shown here is derived from an EMBL/GenBank/DDBJ whole genome shotgun (WGS) entry which is preliminary data.</text>
</comment>
<keyword evidence="2" id="KW-1185">Reference proteome</keyword>
<name>A0A8H5CMY7_9AGAR</name>
<proteinExistence type="predicted"/>
<dbReference type="OrthoDB" id="2447803at2759"/>
<sequence>MHHVLQIPELLRIIFEHGEREAVVQCAQVCRMLSEVALDVLWHTVDSLPAFANLLAPVKKENNNDGVVYEFDPLPGFKDWSRFQSTYCDRVRVLRFKDHDSFSPLLNMIQRLRSLSPLLPKLHTLDWEGNHNRFLDSAIFMHEGVRDYCLRYSLQGHEVTSIAEAVAEAITTRMPSLTALDLHVYPPEEYVEPLLTVFRNLPTLAEITIPAFTDIFRILSCLSSSPKLKQLTFFDCGDDEAVTDTGIALQGEIFAPLVELSICRVSYSNLSSFLSQHRLEGLRIFRVYSLAIEERKAVEQLLSSFAPNLVELDIGHGVGPPATADNTNIDFQHITFDDFRAISR</sequence>
<reference evidence="1 2" key="1">
    <citation type="journal article" date="2020" name="ISME J.">
        <title>Uncovering the hidden diversity of litter-decomposition mechanisms in mushroom-forming fungi.</title>
        <authorList>
            <person name="Floudas D."/>
            <person name="Bentzer J."/>
            <person name="Ahren D."/>
            <person name="Johansson T."/>
            <person name="Persson P."/>
            <person name="Tunlid A."/>
        </authorList>
    </citation>
    <scope>NUCLEOTIDE SEQUENCE [LARGE SCALE GENOMIC DNA]</scope>
    <source>
        <strain evidence="1 2">CBS 291.85</strain>
    </source>
</reference>
<evidence type="ECO:0000313" key="2">
    <source>
        <dbReference type="Proteomes" id="UP000559256"/>
    </source>
</evidence>
<accession>A0A8H5CMY7</accession>
<dbReference type="Gene3D" id="3.80.10.10">
    <property type="entry name" value="Ribonuclease Inhibitor"/>
    <property type="match status" value="1"/>
</dbReference>
<protein>
    <recommendedName>
        <fullName evidence="3">F-box domain-containing protein</fullName>
    </recommendedName>
</protein>
<dbReference type="EMBL" id="JAACJM010000138">
    <property type="protein sequence ID" value="KAF5343582.1"/>
    <property type="molecule type" value="Genomic_DNA"/>
</dbReference>
<dbReference type="SUPFAM" id="SSF52047">
    <property type="entry name" value="RNI-like"/>
    <property type="match status" value="1"/>
</dbReference>